<keyword evidence="2 5" id="KW-0028">Amino-acid biosynthesis</keyword>
<dbReference type="InterPro" id="IPR006062">
    <property type="entry name" value="His_biosynth"/>
</dbReference>
<dbReference type="GO" id="GO:0000105">
    <property type="term" value="P:L-histidine biosynthetic process"/>
    <property type="evidence" value="ECO:0007669"/>
    <property type="project" value="UniProtKB-KW"/>
</dbReference>
<evidence type="ECO:0000256" key="1">
    <source>
        <dbReference type="ARBA" id="ARBA00009667"/>
    </source>
</evidence>
<evidence type="ECO:0000256" key="2">
    <source>
        <dbReference type="ARBA" id="ARBA00022605"/>
    </source>
</evidence>
<dbReference type="InterPro" id="IPR011060">
    <property type="entry name" value="RibuloseP-bd_barrel"/>
</dbReference>
<name>A0A849W0N3_9HYPH</name>
<keyword evidence="7" id="KW-1185">Reference proteome</keyword>
<dbReference type="Proteomes" id="UP000550508">
    <property type="component" value="Unassembled WGS sequence"/>
</dbReference>
<evidence type="ECO:0000313" key="7">
    <source>
        <dbReference type="Proteomes" id="UP000550508"/>
    </source>
</evidence>
<gene>
    <name evidence="6" type="ORF">HQ945_20145</name>
</gene>
<dbReference type="CDD" id="cd04723">
    <property type="entry name" value="HisA_HisF"/>
    <property type="match status" value="1"/>
</dbReference>
<dbReference type="InterPro" id="IPR013785">
    <property type="entry name" value="Aldolase_TIM"/>
</dbReference>
<dbReference type="AlphaFoldDB" id="A0A849W0N3"/>
<comment type="similarity">
    <text evidence="1 5">Belongs to the HisA/HisF family.</text>
</comment>
<organism evidence="6 7">
    <name type="scientific">Phyllobacterium pellucidum</name>
    <dbReference type="NCBI Taxonomy" id="2740464"/>
    <lineage>
        <taxon>Bacteria</taxon>
        <taxon>Pseudomonadati</taxon>
        <taxon>Pseudomonadota</taxon>
        <taxon>Alphaproteobacteria</taxon>
        <taxon>Hyphomicrobiales</taxon>
        <taxon>Phyllobacteriaceae</taxon>
        <taxon>Phyllobacterium</taxon>
    </lineage>
</organism>
<comment type="caution">
    <text evidence="6">The sequence shown here is derived from an EMBL/GenBank/DDBJ whole genome shotgun (WGS) entry which is preliminary data.</text>
</comment>
<proteinExistence type="inferred from homology"/>
<comment type="pathway">
    <text evidence="4">Amino-acid biosynthesis.</text>
</comment>
<evidence type="ECO:0000313" key="6">
    <source>
        <dbReference type="EMBL" id="NTS33573.1"/>
    </source>
</evidence>
<dbReference type="Pfam" id="PF00977">
    <property type="entry name" value="His_biosynth"/>
    <property type="match status" value="1"/>
</dbReference>
<dbReference type="SUPFAM" id="SSF51366">
    <property type="entry name" value="Ribulose-phoshate binding barrel"/>
    <property type="match status" value="1"/>
</dbReference>
<keyword evidence="3 5" id="KW-0368">Histidine biosynthesis</keyword>
<dbReference type="EMBL" id="JABUMX010000006">
    <property type="protein sequence ID" value="NTS33573.1"/>
    <property type="molecule type" value="Genomic_DNA"/>
</dbReference>
<accession>A0A849W0N3</accession>
<evidence type="ECO:0000256" key="5">
    <source>
        <dbReference type="RuleBase" id="RU003657"/>
    </source>
</evidence>
<reference evidence="6 7" key="1">
    <citation type="submission" date="2020-05" db="EMBL/GenBank/DDBJ databases">
        <authorList>
            <person name="Kim M.K."/>
        </authorList>
    </citation>
    <scope>NUCLEOTIDE SEQUENCE [LARGE SCALE GENOMIC DNA]</scope>
    <source>
        <strain evidence="6 7">BT25</strain>
    </source>
</reference>
<evidence type="ECO:0000256" key="4">
    <source>
        <dbReference type="ARBA" id="ARBA00029440"/>
    </source>
</evidence>
<sequence length="230" mass="24386">MHIIPVIDIKDGRVVRAHLGDRANYRPIETPLSPTAEIGDVARGLNSLYPFPLVYVADLDAIEGRHPPLHLVSQLQDALAPSAIWLDAGFSAQEEVEQALSLKGIVPVIGSESQRDLALLKMPGIILSLDFRGNAFLGPEGILADAQTWPSNIIVMTLGSIGANAGPNFSWLADIKRRAGNRSVIAAGGIRDANDLHQLAAMGIEGALVATSLHNGALASEAIASFMHKV</sequence>
<evidence type="ECO:0000256" key="3">
    <source>
        <dbReference type="ARBA" id="ARBA00023102"/>
    </source>
</evidence>
<dbReference type="Gene3D" id="3.20.20.70">
    <property type="entry name" value="Aldolase class I"/>
    <property type="match status" value="1"/>
</dbReference>
<protein>
    <submittedName>
        <fullName evidence="6">Nickel transporter</fullName>
    </submittedName>
</protein>